<dbReference type="GO" id="GO:0009117">
    <property type="term" value="P:nucleotide metabolic process"/>
    <property type="evidence" value="ECO:0007669"/>
    <property type="project" value="UniProtKB-KW"/>
</dbReference>
<comment type="cofactor">
    <cofactor evidence="1">
        <name>a divalent metal cation</name>
        <dbReference type="ChEBI" id="CHEBI:60240"/>
    </cofactor>
</comment>
<reference evidence="4 5" key="1">
    <citation type="submission" date="2018-04" db="EMBL/GenBank/DDBJ databases">
        <title>Novel Campyloabacter and Helicobacter Species and Strains.</title>
        <authorList>
            <person name="Mannion A.J."/>
            <person name="Shen Z."/>
            <person name="Fox J.G."/>
        </authorList>
    </citation>
    <scope>NUCLEOTIDE SEQUENCE [LARGE SCALE GENOMIC DNA]</scope>
    <source>
        <strain evidence="4 5">MIT 04-9362</strain>
    </source>
</reference>
<name>A0A3D8JA46_9HELI</name>
<organism evidence="4 5">
    <name type="scientific">Helicobacter anseris</name>
    <dbReference type="NCBI Taxonomy" id="375926"/>
    <lineage>
        <taxon>Bacteria</taxon>
        <taxon>Pseudomonadati</taxon>
        <taxon>Campylobacterota</taxon>
        <taxon>Epsilonproteobacteria</taxon>
        <taxon>Campylobacterales</taxon>
        <taxon>Helicobacteraceae</taxon>
        <taxon>Helicobacter</taxon>
    </lineage>
</organism>
<dbReference type="EMBL" id="NXLX01000007">
    <property type="protein sequence ID" value="RDU73966.1"/>
    <property type="molecule type" value="Genomic_DNA"/>
</dbReference>
<dbReference type="PIRSF" id="PIRSF006305">
    <property type="entry name" value="Maf"/>
    <property type="match status" value="1"/>
</dbReference>
<gene>
    <name evidence="4" type="ORF">CQA57_03915</name>
</gene>
<dbReference type="AlphaFoldDB" id="A0A3D8JA46"/>
<comment type="caution">
    <text evidence="4">The sequence shown here is derived from an EMBL/GenBank/DDBJ whole genome shotgun (WGS) entry which is preliminary data.</text>
</comment>
<dbReference type="OrthoDB" id="5339137at2"/>
<protein>
    <submittedName>
        <fullName evidence="4">Septum formation inhibitor Maf</fullName>
    </submittedName>
</protein>
<dbReference type="InterPro" id="IPR029001">
    <property type="entry name" value="ITPase-like_fam"/>
</dbReference>
<dbReference type="RefSeq" id="WP_115578931.1">
    <property type="nucleotide sequence ID" value="NZ_NXLX01000007.1"/>
</dbReference>
<dbReference type="InterPro" id="IPR003697">
    <property type="entry name" value="Maf-like"/>
</dbReference>
<proteinExistence type="predicted"/>
<dbReference type="Gene3D" id="3.90.950.10">
    <property type="match status" value="1"/>
</dbReference>
<dbReference type="GO" id="GO:0047429">
    <property type="term" value="F:nucleoside triphosphate diphosphatase activity"/>
    <property type="evidence" value="ECO:0007669"/>
    <property type="project" value="InterPro"/>
</dbReference>
<dbReference type="NCBIfam" id="TIGR00172">
    <property type="entry name" value="maf"/>
    <property type="match status" value="1"/>
</dbReference>
<dbReference type="PANTHER" id="PTHR43213">
    <property type="entry name" value="BIFUNCTIONAL DTTP/UTP PYROPHOSPHATASE/METHYLTRANSFERASE PROTEIN-RELATED"/>
    <property type="match status" value="1"/>
</dbReference>
<dbReference type="Proteomes" id="UP000256695">
    <property type="component" value="Unassembled WGS sequence"/>
</dbReference>
<keyword evidence="2" id="KW-0378">Hydrolase</keyword>
<evidence type="ECO:0000256" key="1">
    <source>
        <dbReference type="ARBA" id="ARBA00001968"/>
    </source>
</evidence>
<evidence type="ECO:0000313" key="4">
    <source>
        <dbReference type="EMBL" id="RDU73966.1"/>
    </source>
</evidence>
<dbReference type="NCBIfam" id="NF003141">
    <property type="entry name" value="PRK04056.1"/>
    <property type="match status" value="1"/>
</dbReference>
<dbReference type="Pfam" id="PF02545">
    <property type="entry name" value="Maf"/>
    <property type="match status" value="1"/>
</dbReference>
<accession>A0A3D8JA46</accession>
<keyword evidence="5" id="KW-1185">Reference proteome</keyword>
<evidence type="ECO:0000256" key="3">
    <source>
        <dbReference type="ARBA" id="ARBA00023080"/>
    </source>
</evidence>
<evidence type="ECO:0000256" key="2">
    <source>
        <dbReference type="ARBA" id="ARBA00022801"/>
    </source>
</evidence>
<sequence>MIILASSSLARKKILQDFRIEFTQKQVDFDEDSLKEINPKSFAYKACIGKLEVAIKTLGLDIPILVADSVVCVNNQLQRKPKNLSEIKNMLDTQNNNTIHIITAQILKSHHIELCDISQTSFVLKTFDPKDMQDYIDSNLWRDKAGGIMTEGFHSKYFVKQIGLSSTAMGLSIEKFLPFFEII</sequence>
<dbReference type="PANTHER" id="PTHR43213:SF5">
    <property type="entry name" value="BIFUNCTIONAL DTTP_UTP PYROPHOSPHATASE_METHYLTRANSFERASE PROTEIN-RELATED"/>
    <property type="match status" value="1"/>
</dbReference>
<dbReference type="SUPFAM" id="SSF52972">
    <property type="entry name" value="ITPase-like"/>
    <property type="match status" value="1"/>
</dbReference>
<keyword evidence="3" id="KW-0546">Nucleotide metabolism</keyword>
<evidence type="ECO:0000313" key="5">
    <source>
        <dbReference type="Proteomes" id="UP000256695"/>
    </source>
</evidence>